<feature type="domain" description="BLUF" evidence="1">
    <location>
        <begin position="4"/>
        <end position="95"/>
    </location>
</feature>
<comment type="caution">
    <text evidence="2">The sequence shown here is derived from an EMBL/GenBank/DDBJ whole genome shotgun (WGS) entry which is preliminary data.</text>
</comment>
<reference evidence="2 3" key="1">
    <citation type="submission" date="2018-12" db="EMBL/GenBank/DDBJ databases">
        <authorList>
            <person name="Feng G."/>
            <person name="Zhu H."/>
        </authorList>
    </citation>
    <scope>NUCLEOTIDE SEQUENCE [LARGE SCALE GENOMIC DNA]</scope>
    <source>
        <strain evidence="2 3">KCTC 12533</strain>
    </source>
</reference>
<dbReference type="InterPro" id="IPR036046">
    <property type="entry name" value="Acylphosphatase-like_dom_sf"/>
</dbReference>
<accession>A0A428KFV8</accession>
<dbReference type="Gene3D" id="3.30.70.100">
    <property type="match status" value="1"/>
</dbReference>
<dbReference type="SUPFAM" id="SSF54975">
    <property type="entry name" value="Acylphosphatase/BLUF domain-like"/>
    <property type="match status" value="1"/>
</dbReference>
<dbReference type="GO" id="GO:0071949">
    <property type="term" value="F:FAD binding"/>
    <property type="evidence" value="ECO:0007669"/>
    <property type="project" value="InterPro"/>
</dbReference>
<gene>
    <name evidence="2" type="ORF">EI291_18365</name>
</gene>
<dbReference type="RefSeq" id="WP_125423463.1">
    <property type="nucleotide sequence ID" value="NZ_RWIT01000014.1"/>
</dbReference>
<dbReference type="EMBL" id="RWIT01000014">
    <property type="protein sequence ID" value="RSK45323.1"/>
    <property type="molecule type" value="Genomic_DNA"/>
</dbReference>
<sequence>MAPLHHLIYQSTAAVALSGADLGRMLSQSQARNAAADVTGMLLYDGNRFLQVLEGPAEAVLATFARIRTDCRHTEVQVLANGPIAQRQFGQWAMGLVNYVSCPEEGFADPQPIMLTITDTALCMLLHDFQQYTGAVRQQHLL</sequence>
<dbReference type="PROSITE" id="PS50925">
    <property type="entry name" value="BLUF"/>
    <property type="match status" value="1"/>
</dbReference>
<evidence type="ECO:0000313" key="2">
    <source>
        <dbReference type="EMBL" id="RSK45323.1"/>
    </source>
</evidence>
<protein>
    <submittedName>
        <fullName evidence="2">BLUF domain-containing protein</fullName>
    </submittedName>
</protein>
<proteinExistence type="predicted"/>
<dbReference type="Proteomes" id="UP000273500">
    <property type="component" value="Unassembled WGS sequence"/>
</dbReference>
<name>A0A428KFV8_9BACT</name>
<evidence type="ECO:0000259" key="1">
    <source>
        <dbReference type="PROSITE" id="PS50925"/>
    </source>
</evidence>
<dbReference type="OrthoDB" id="1122028at2"/>
<dbReference type="GO" id="GO:0009882">
    <property type="term" value="F:blue light photoreceptor activity"/>
    <property type="evidence" value="ECO:0007669"/>
    <property type="project" value="InterPro"/>
</dbReference>
<organism evidence="2 3">
    <name type="scientific">Hymenobacter rigui</name>
    <dbReference type="NCBI Taxonomy" id="334424"/>
    <lineage>
        <taxon>Bacteria</taxon>
        <taxon>Pseudomonadati</taxon>
        <taxon>Bacteroidota</taxon>
        <taxon>Cytophagia</taxon>
        <taxon>Cytophagales</taxon>
        <taxon>Hymenobacteraceae</taxon>
        <taxon>Hymenobacter</taxon>
    </lineage>
</organism>
<evidence type="ECO:0000313" key="3">
    <source>
        <dbReference type="Proteomes" id="UP000273500"/>
    </source>
</evidence>
<dbReference type="InterPro" id="IPR007024">
    <property type="entry name" value="BLUF_domain"/>
</dbReference>
<dbReference type="Pfam" id="PF04940">
    <property type="entry name" value="BLUF"/>
    <property type="match status" value="1"/>
</dbReference>
<dbReference type="AlphaFoldDB" id="A0A428KFV8"/>
<dbReference type="SMART" id="SM01034">
    <property type="entry name" value="BLUF"/>
    <property type="match status" value="1"/>
</dbReference>
<keyword evidence="3" id="KW-1185">Reference proteome</keyword>